<evidence type="ECO:0000313" key="9">
    <source>
        <dbReference type="Proteomes" id="UP000824469"/>
    </source>
</evidence>
<evidence type="ECO:0000313" key="8">
    <source>
        <dbReference type="EMBL" id="KAH9307806.1"/>
    </source>
</evidence>
<comment type="similarity">
    <text evidence="7">Belongs to the WUS homeobox family.</text>
</comment>
<keyword evidence="1" id="KW-0217">Developmental protein</keyword>
<organism evidence="8 9">
    <name type="scientific">Taxus chinensis</name>
    <name type="common">Chinese yew</name>
    <name type="synonym">Taxus wallichiana var. chinensis</name>
    <dbReference type="NCBI Taxonomy" id="29808"/>
    <lineage>
        <taxon>Eukaryota</taxon>
        <taxon>Viridiplantae</taxon>
        <taxon>Streptophyta</taxon>
        <taxon>Embryophyta</taxon>
        <taxon>Tracheophyta</taxon>
        <taxon>Spermatophyta</taxon>
        <taxon>Pinopsida</taxon>
        <taxon>Pinidae</taxon>
        <taxon>Conifers II</taxon>
        <taxon>Cupressales</taxon>
        <taxon>Taxaceae</taxon>
        <taxon>Taxus</taxon>
    </lineage>
</organism>
<dbReference type="OMA" id="EYGILMQ"/>
<keyword evidence="6" id="KW-0539">Nucleus</keyword>
<sequence>SAVDSFNGRSITVFIGNKPYEVPTGPINLRAVFGQGVLLVDQFGQQVPVNEWGVTLQGLQHGAFYYL</sequence>
<dbReference type="PANTHER" id="PTHR47288">
    <property type="entry name" value="WUSCHEL-RELATED HOMEOBOX 9"/>
    <property type="match status" value="1"/>
</dbReference>
<proteinExistence type="inferred from homology"/>
<dbReference type="GO" id="GO:0003677">
    <property type="term" value="F:DNA binding"/>
    <property type="evidence" value="ECO:0007669"/>
    <property type="project" value="UniProtKB-KW"/>
</dbReference>
<evidence type="ECO:0000256" key="1">
    <source>
        <dbReference type="ARBA" id="ARBA00022473"/>
    </source>
</evidence>
<evidence type="ECO:0000256" key="5">
    <source>
        <dbReference type="ARBA" id="ARBA00023163"/>
    </source>
</evidence>
<dbReference type="GO" id="GO:0003700">
    <property type="term" value="F:DNA-binding transcription factor activity"/>
    <property type="evidence" value="ECO:0007669"/>
    <property type="project" value="InterPro"/>
</dbReference>
<dbReference type="Proteomes" id="UP000824469">
    <property type="component" value="Unassembled WGS sequence"/>
</dbReference>
<name>A0AA38KNY4_TAXCH</name>
<dbReference type="GO" id="GO:0050793">
    <property type="term" value="P:regulation of developmental process"/>
    <property type="evidence" value="ECO:0007669"/>
    <property type="project" value="InterPro"/>
</dbReference>
<accession>A0AA38KNY4</accession>
<dbReference type="PANTHER" id="PTHR47288:SF1">
    <property type="entry name" value="WUSCHEL-RELATED HOMEOBOX 9"/>
    <property type="match status" value="1"/>
</dbReference>
<dbReference type="InterPro" id="IPR044557">
    <property type="entry name" value="WOX8/9-like"/>
</dbReference>
<comment type="caution">
    <text evidence="8">The sequence shown here is derived from an EMBL/GenBank/DDBJ whole genome shotgun (WGS) entry which is preliminary data.</text>
</comment>
<evidence type="ECO:0000256" key="2">
    <source>
        <dbReference type="ARBA" id="ARBA00023015"/>
    </source>
</evidence>
<keyword evidence="2" id="KW-0805">Transcription regulation</keyword>
<evidence type="ECO:0000256" key="4">
    <source>
        <dbReference type="ARBA" id="ARBA00023155"/>
    </source>
</evidence>
<gene>
    <name evidence="8" type="ORF">KI387_035717</name>
</gene>
<dbReference type="EMBL" id="JAHRHJ020000007">
    <property type="protein sequence ID" value="KAH9307806.1"/>
    <property type="molecule type" value="Genomic_DNA"/>
</dbReference>
<feature type="non-terminal residue" evidence="8">
    <location>
        <position position="1"/>
    </location>
</feature>
<evidence type="ECO:0000256" key="3">
    <source>
        <dbReference type="ARBA" id="ARBA00023125"/>
    </source>
</evidence>
<keyword evidence="9" id="KW-1185">Reference proteome</keyword>
<keyword evidence="4" id="KW-0371">Homeobox</keyword>
<keyword evidence="5" id="KW-0804">Transcription</keyword>
<keyword evidence="3" id="KW-0238">DNA-binding</keyword>
<evidence type="ECO:0000256" key="6">
    <source>
        <dbReference type="ARBA" id="ARBA00023242"/>
    </source>
</evidence>
<dbReference type="AlphaFoldDB" id="A0AA38KNY4"/>
<protein>
    <submittedName>
        <fullName evidence="8">Uncharacterized protein</fullName>
    </submittedName>
</protein>
<feature type="non-terminal residue" evidence="8">
    <location>
        <position position="67"/>
    </location>
</feature>
<evidence type="ECO:0000256" key="7">
    <source>
        <dbReference type="ARBA" id="ARBA00024040"/>
    </source>
</evidence>
<reference evidence="8 9" key="1">
    <citation type="journal article" date="2021" name="Nat. Plants">
        <title>The Taxus genome provides insights into paclitaxel biosynthesis.</title>
        <authorList>
            <person name="Xiong X."/>
            <person name="Gou J."/>
            <person name="Liao Q."/>
            <person name="Li Y."/>
            <person name="Zhou Q."/>
            <person name="Bi G."/>
            <person name="Li C."/>
            <person name="Du R."/>
            <person name="Wang X."/>
            <person name="Sun T."/>
            <person name="Guo L."/>
            <person name="Liang H."/>
            <person name="Lu P."/>
            <person name="Wu Y."/>
            <person name="Zhang Z."/>
            <person name="Ro D.K."/>
            <person name="Shang Y."/>
            <person name="Huang S."/>
            <person name="Yan J."/>
        </authorList>
    </citation>
    <scope>NUCLEOTIDE SEQUENCE [LARGE SCALE GENOMIC DNA]</scope>
    <source>
        <strain evidence="8">Ta-2019</strain>
    </source>
</reference>